<dbReference type="PANTHER" id="PTHR12592">
    <property type="entry name" value="ATP-DEPENDENT (S)-NAD(P)H-HYDRATE DEHYDRATASE FAMILY MEMBER"/>
    <property type="match status" value="1"/>
</dbReference>
<dbReference type="NCBIfam" id="TIGR00197">
    <property type="entry name" value="yjeF_nterm"/>
    <property type="match status" value="1"/>
</dbReference>
<feature type="binding site" evidence="17">
    <location>
        <position position="401"/>
    </location>
    <ligand>
        <name>(6S)-NADPHX</name>
        <dbReference type="ChEBI" id="CHEBI:64076"/>
    </ligand>
</feature>
<comment type="function">
    <text evidence="14 19">Bifunctional enzyme that catalyzes the epimerization of the S- and R-forms of NAD(P)HX and the dehydration of the S-form of NAD(P)HX at the expense of ADP, which is converted to AMP. This allows the repair of both epimers of NAD(P)HX, a damaged form of NAD(P)H that is a result of enzymatic or heat-dependent hydration.</text>
</comment>
<dbReference type="NCBIfam" id="TIGR00196">
    <property type="entry name" value="yjeF_cterm"/>
    <property type="match status" value="1"/>
</dbReference>
<keyword evidence="12 17" id="KW-0456">Lyase</keyword>
<dbReference type="GO" id="GO:0005524">
    <property type="term" value="F:ATP binding"/>
    <property type="evidence" value="ECO:0007669"/>
    <property type="project" value="UniProtKB-UniRule"/>
</dbReference>
<dbReference type="Gene3D" id="3.40.1190.20">
    <property type="match status" value="1"/>
</dbReference>
<dbReference type="SUPFAM" id="SSF64153">
    <property type="entry name" value="YjeF N-terminal domain-like"/>
    <property type="match status" value="1"/>
</dbReference>
<keyword evidence="8 17" id="KW-0521">NADP</keyword>
<comment type="caution">
    <text evidence="22">The sequence shown here is derived from an EMBL/GenBank/DDBJ whole genome shotgun (WGS) entry which is preliminary data.</text>
</comment>
<feature type="binding site" evidence="17">
    <location>
        <position position="279"/>
    </location>
    <ligand>
        <name>(6S)-NADPHX</name>
        <dbReference type="ChEBI" id="CHEBI:64076"/>
    </ligand>
</feature>
<feature type="binding site" evidence="18">
    <location>
        <begin position="63"/>
        <end position="67"/>
    </location>
    <ligand>
        <name>(6S)-NADPHX</name>
        <dbReference type="ChEBI" id="CHEBI:64076"/>
    </ligand>
</feature>
<keyword evidence="5 18" id="KW-0479">Metal-binding</keyword>
<comment type="similarity">
    <text evidence="18">Belongs to the NnrE/AIBP family.</text>
</comment>
<dbReference type="PROSITE" id="PS51385">
    <property type="entry name" value="YJEF_N"/>
    <property type="match status" value="1"/>
</dbReference>
<keyword evidence="9 18" id="KW-0630">Potassium</keyword>
<evidence type="ECO:0000313" key="22">
    <source>
        <dbReference type="EMBL" id="MBM3316562.1"/>
    </source>
</evidence>
<evidence type="ECO:0000256" key="8">
    <source>
        <dbReference type="ARBA" id="ARBA00022857"/>
    </source>
</evidence>
<comment type="catalytic activity">
    <reaction evidence="1 18 19">
        <text>(6R)-NADHX = (6S)-NADHX</text>
        <dbReference type="Rhea" id="RHEA:32215"/>
        <dbReference type="ChEBI" id="CHEBI:64074"/>
        <dbReference type="ChEBI" id="CHEBI:64075"/>
        <dbReference type="EC" id="5.1.99.6"/>
    </reaction>
</comment>
<evidence type="ECO:0000256" key="12">
    <source>
        <dbReference type="ARBA" id="ARBA00023239"/>
    </source>
</evidence>
<proteinExistence type="inferred from homology"/>
<dbReference type="Gene3D" id="3.40.50.10260">
    <property type="entry name" value="YjeF N-terminal domain"/>
    <property type="match status" value="1"/>
</dbReference>
<dbReference type="EC" id="4.2.1.136" evidence="19"/>
<evidence type="ECO:0000259" key="20">
    <source>
        <dbReference type="PROSITE" id="PS51383"/>
    </source>
</evidence>
<feature type="binding site" evidence="18">
    <location>
        <position position="140"/>
    </location>
    <ligand>
        <name>K(+)</name>
        <dbReference type="ChEBI" id="CHEBI:29103"/>
    </ligand>
</feature>
<feature type="binding site" evidence="18">
    <location>
        <position position="64"/>
    </location>
    <ligand>
        <name>K(+)</name>
        <dbReference type="ChEBI" id="CHEBI:29103"/>
    </ligand>
</feature>
<comment type="similarity">
    <text evidence="3 19">In the N-terminal section; belongs to the NnrE/AIBP family.</text>
</comment>
<dbReference type="InterPro" id="IPR030677">
    <property type="entry name" value="Nnr"/>
</dbReference>
<comment type="cofactor">
    <cofactor evidence="17">
        <name>Mg(2+)</name>
        <dbReference type="ChEBI" id="CHEBI:18420"/>
    </cofactor>
</comment>
<gene>
    <name evidence="17" type="primary">nnrD</name>
    <name evidence="18" type="synonym">nnrE</name>
    <name evidence="22" type="ORF">FJY75_01790</name>
</gene>
<evidence type="ECO:0000256" key="19">
    <source>
        <dbReference type="PIRNR" id="PIRNR017184"/>
    </source>
</evidence>
<keyword evidence="11 18" id="KW-0413">Isomerase</keyword>
<evidence type="ECO:0000256" key="14">
    <source>
        <dbReference type="ARBA" id="ARBA00025153"/>
    </source>
</evidence>
<sequence>MRVVTSLQVRECDRRTIAGEGLPAPIPGRALMERAGWGAYAALRQHFGGLAQRPLLALCGRGNNGGDGLVVARRLHEAGLRPFVCLLAPPEALTDDAALQWRKYRDLGGRACVAADEATFAARMAGELRAASGRPPLVVDALLGTGARGAPRGVTAAAVRWIGSLREQRGAEVLAVDLPSGVDADTGGIPGDAVEADLTVALAYLKRGYFFHPGRGAVGRVRVVDIGIPESVAAEVGLPDRLMTLEEARRLQPRRPADAHKGTVGRLLVVGGSPGLTGAPALAGLAAVRAGAGLVTIAVPRGLNSPLEAKLTEVMTLPVEETETGGLSLGAEAAILAAAARTDVWAIGPGLGREPEAARLVRRLVGKFRGGVVVDADGLRALAGEAWTRPPGAWPAVLTPHPGEMAALAGVETIAAGDRCEAARRYAAEHGCVVVLKGVPTLVAAADGAVWFHASGNAGLATGGSGDVLTGMIAALMGQGLPPLDAARLGVFLHGRAADRARASLGEAGMSPPDLVAEIPGALLELSGPPGEADSERWLSAAALRMP</sequence>
<dbReference type="Pfam" id="PF03853">
    <property type="entry name" value="YjeF_N"/>
    <property type="match status" value="1"/>
</dbReference>
<comment type="similarity">
    <text evidence="4 19">In the C-terminal section; belongs to the NnrD/CARKD family.</text>
</comment>
<evidence type="ECO:0000256" key="5">
    <source>
        <dbReference type="ARBA" id="ARBA00022723"/>
    </source>
</evidence>
<evidence type="ECO:0000256" key="4">
    <source>
        <dbReference type="ARBA" id="ARBA00009524"/>
    </source>
</evidence>
<keyword evidence="10 17" id="KW-0520">NAD</keyword>
<evidence type="ECO:0000256" key="2">
    <source>
        <dbReference type="ARBA" id="ARBA00000909"/>
    </source>
</evidence>
<comment type="function">
    <text evidence="18">Catalyzes the epimerization of the S- and R-forms of NAD(P)HX, a damaged form of NAD(P)H that is a result of enzymatic or heat-dependent hydration. This is a prerequisite for the S-specific NAD(P)H-hydrate dehydratase to allow the repair of both epimers of NAD(P)HX.</text>
</comment>
<evidence type="ECO:0000256" key="17">
    <source>
        <dbReference type="HAMAP-Rule" id="MF_01965"/>
    </source>
</evidence>
<name>A0A938BPY7_UNCEI</name>
<comment type="caution">
    <text evidence="18">Lacks conserved residue(s) required for the propagation of feature annotation.</text>
</comment>
<feature type="domain" description="YjeF N-terminal" evidence="21">
    <location>
        <begin position="9"/>
        <end position="234"/>
    </location>
</feature>
<evidence type="ECO:0000256" key="15">
    <source>
        <dbReference type="ARBA" id="ARBA00048238"/>
    </source>
</evidence>
<dbReference type="PROSITE" id="PS01049">
    <property type="entry name" value="YJEF_C_1"/>
    <property type="match status" value="1"/>
</dbReference>
<dbReference type="SUPFAM" id="SSF53613">
    <property type="entry name" value="Ribokinase-like"/>
    <property type="match status" value="1"/>
</dbReference>
<evidence type="ECO:0000256" key="13">
    <source>
        <dbReference type="ARBA" id="ARBA00023268"/>
    </source>
</evidence>
<evidence type="ECO:0000313" key="23">
    <source>
        <dbReference type="Proteomes" id="UP000748308"/>
    </source>
</evidence>
<dbReference type="HAMAP" id="MF_01965">
    <property type="entry name" value="NADHX_dehydratase"/>
    <property type="match status" value="1"/>
</dbReference>
<comment type="catalytic activity">
    <reaction evidence="15 17 19">
        <text>(6S)-NADHX + ADP = AMP + phosphate + NADH + H(+)</text>
        <dbReference type="Rhea" id="RHEA:32223"/>
        <dbReference type="ChEBI" id="CHEBI:15378"/>
        <dbReference type="ChEBI" id="CHEBI:43474"/>
        <dbReference type="ChEBI" id="CHEBI:57945"/>
        <dbReference type="ChEBI" id="CHEBI:64074"/>
        <dbReference type="ChEBI" id="CHEBI:456215"/>
        <dbReference type="ChEBI" id="CHEBI:456216"/>
        <dbReference type="EC" id="4.2.1.136"/>
    </reaction>
</comment>
<dbReference type="GO" id="GO:0046496">
    <property type="term" value="P:nicotinamide nucleotide metabolic process"/>
    <property type="evidence" value="ECO:0007669"/>
    <property type="project" value="UniProtKB-UniRule"/>
</dbReference>
<feature type="binding site" evidence="17">
    <location>
        <begin position="437"/>
        <end position="441"/>
    </location>
    <ligand>
        <name>AMP</name>
        <dbReference type="ChEBI" id="CHEBI:456215"/>
    </ligand>
</feature>
<evidence type="ECO:0000256" key="11">
    <source>
        <dbReference type="ARBA" id="ARBA00023235"/>
    </source>
</evidence>
<dbReference type="InterPro" id="IPR000631">
    <property type="entry name" value="CARKD"/>
</dbReference>
<evidence type="ECO:0000256" key="3">
    <source>
        <dbReference type="ARBA" id="ARBA00006001"/>
    </source>
</evidence>
<feature type="binding site" evidence="18">
    <location>
        <begin position="144"/>
        <end position="150"/>
    </location>
    <ligand>
        <name>(6S)-NADPHX</name>
        <dbReference type="ChEBI" id="CHEBI:64076"/>
    </ligand>
</feature>
<dbReference type="PANTHER" id="PTHR12592:SF0">
    <property type="entry name" value="ATP-DEPENDENT (S)-NAD(P)H-HYDRATE DEHYDRATASE"/>
    <property type="match status" value="1"/>
</dbReference>
<evidence type="ECO:0000256" key="10">
    <source>
        <dbReference type="ARBA" id="ARBA00023027"/>
    </source>
</evidence>
<dbReference type="PROSITE" id="PS01050">
    <property type="entry name" value="YJEF_C_2"/>
    <property type="match status" value="1"/>
</dbReference>
<dbReference type="InterPro" id="IPR036652">
    <property type="entry name" value="YjeF_N_dom_sf"/>
</dbReference>
<feature type="domain" description="YjeF C-terminal" evidence="20">
    <location>
        <begin position="244"/>
        <end position="526"/>
    </location>
</feature>
<dbReference type="GO" id="GO:0110051">
    <property type="term" value="P:metabolite repair"/>
    <property type="evidence" value="ECO:0007669"/>
    <property type="project" value="TreeGrafter"/>
</dbReference>
<feature type="binding site" evidence="17">
    <location>
        <position position="466"/>
    </location>
    <ligand>
        <name>AMP</name>
        <dbReference type="ChEBI" id="CHEBI:456215"/>
    </ligand>
</feature>
<comment type="function">
    <text evidence="17">Catalyzes the dehydration of the S-form of NAD(P)HX at the expense of ADP, which is converted to AMP. Together with NAD(P)HX epimerase, which catalyzes the epimerization of the S- and R-forms, the enzyme allows the repair of both epimers of NAD(P)HX, a damaged form of NAD(P)H that is a result of enzymatic or heat-dependent hydration.</text>
</comment>
<dbReference type="PIRSF" id="PIRSF017184">
    <property type="entry name" value="Nnr"/>
    <property type="match status" value="1"/>
</dbReference>
<protein>
    <recommendedName>
        <fullName evidence="19">Bifunctional NAD(P)H-hydrate repair enzyme</fullName>
    </recommendedName>
    <alternativeName>
        <fullName evidence="19">Nicotinamide nucleotide repair protein</fullName>
    </alternativeName>
    <domain>
        <recommendedName>
            <fullName evidence="19">ADP-dependent (S)-NAD(P)H-hydrate dehydratase</fullName>
            <ecNumber evidence="19">4.2.1.136</ecNumber>
        </recommendedName>
        <alternativeName>
            <fullName evidence="19">ADP-dependent NAD(P)HX dehydratase</fullName>
        </alternativeName>
    </domain>
    <domain>
        <recommendedName>
            <fullName evidence="19">NAD(P)H-hydrate epimerase</fullName>
            <ecNumber evidence="19">5.1.99.6</ecNumber>
        </recommendedName>
    </domain>
</protein>
<evidence type="ECO:0000259" key="21">
    <source>
        <dbReference type="PROSITE" id="PS51385"/>
    </source>
</evidence>
<dbReference type="CDD" id="cd01171">
    <property type="entry name" value="YXKO-related"/>
    <property type="match status" value="1"/>
</dbReference>
<dbReference type="Proteomes" id="UP000748308">
    <property type="component" value="Unassembled WGS sequence"/>
</dbReference>
<feature type="binding site" evidence="17">
    <location>
        <position position="467"/>
    </location>
    <ligand>
        <name>(6S)-NADPHX</name>
        <dbReference type="ChEBI" id="CHEBI:64076"/>
    </ligand>
</feature>
<evidence type="ECO:0000256" key="1">
    <source>
        <dbReference type="ARBA" id="ARBA00000013"/>
    </source>
</evidence>
<comment type="cofactor">
    <cofactor evidence="18 19">
        <name>K(+)</name>
        <dbReference type="ChEBI" id="CHEBI:29103"/>
    </cofactor>
    <text evidence="18 19">Binds 1 potassium ion per subunit.</text>
</comment>
<evidence type="ECO:0000256" key="16">
    <source>
        <dbReference type="ARBA" id="ARBA00049209"/>
    </source>
</evidence>
<feature type="binding site" evidence="18">
    <location>
        <position position="177"/>
    </location>
    <ligand>
        <name>(6S)-NADPHX</name>
        <dbReference type="ChEBI" id="CHEBI:64076"/>
    </ligand>
</feature>
<dbReference type="HAMAP" id="MF_01966">
    <property type="entry name" value="NADHX_epimerase"/>
    <property type="match status" value="1"/>
</dbReference>
<comment type="catalytic activity">
    <reaction evidence="16 17 19">
        <text>(6S)-NADPHX + ADP = AMP + phosphate + NADPH + H(+)</text>
        <dbReference type="Rhea" id="RHEA:32235"/>
        <dbReference type="ChEBI" id="CHEBI:15378"/>
        <dbReference type="ChEBI" id="CHEBI:43474"/>
        <dbReference type="ChEBI" id="CHEBI:57783"/>
        <dbReference type="ChEBI" id="CHEBI:64076"/>
        <dbReference type="ChEBI" id="CHEBI:456215"/>
        <dbReference type="ChEBI" id="CHEBI:456216"/>
        <dbReference type="EC" id="4.2.1.136"/>
    </reaction>
</comment>
<dbReference type="GO" id="GO:0046872">
    <property type="term" value="F:metal ion binding"/>
    <property type="evidence" value="ECO:0007669"/>
    <property type="project" value="UniProtKB-UniRule"/>
</dbReference>
<dbReference type="GO" id="GO:0052856">
    <property type="term" value="F:NAD(P)HX epimerase activity"/>
    <property type="evidence" value="ECO:0007669"/>
    <property type="project" value="UniProtKB-UniRule"/>
</dbReference>
<feature type="binding site" evidence="18">
    <location>
        <position position="180"/>
    </location>
    <ligand>
        <name>K(+)</name>
        <dbReference type="ChEBI" id="CHEBI:29103"/>
    </ligand>
</feature>
<dbReference type="Pfam" id="PF01256">
    <property type="entry name" value="Carb_kinase"/>
    <property type="match status" value="1"/>
</dbReference>
<organism evidence="22 23">
    <name type="scientific">Eiseniibacteriota bacterium</name>
    <dbReference type="NCBI Taxonomy" id="2212470"/>
    <lineage>
        <taxon>Bacteria</taxon>
        <taxon>Candidatus Eiseniibacteriota</taxon>
    </lineage>
</organism>
<dbReference type="InterPro" id="IPR017953">
    <property type="entry name" value="Carbohydrate_kinase_pred_CS"/>
</dbReference>
<keyword evidence="7 17" id="KW-0067">ATP-binding</keyword>
<evidence type="ECO:0000256" key="9">
    <source>
        <dbReference type="ARBA" id="ARBA00022958"/>
    </source>
</evidence>
<comment type="subunit">
    <text evidence="17">Homotetramer.</text>
</comment>
<dbReference type="EC" id="5.1.99.6" evidence="19"/>
<reference evidence="22" key="1">
    <citation type="submission" date="2019-03" db="EMBL/GenBank/DDBJ databases">
        <title>Lake Tanganyika Metagenome-Assembled Genomes (MAGs).</title>
        <authorList>
            <person name="Tran P."/>
        </authorList>
    </citation>
    <scope>NUCLEOTIDE SEQUENCE</scope>
    <source>
        <strain evidence="22">M_DeepCast_400m_m2_100</strain>
    </source>
</reference>
<evidence type="ECO:0000256" key="7">
    <source>
        <dbReference type="ARBA" id="ARBA00022840"/>
    </source>
</evidence>
<dbReference type="AlphaFoldDB" id="A0A938BPY7"/>
<comment type="similarity">
    <text evidence="17">Belongs to the NnrD/CARKD family.</text>
</comment>
<dbReference type="PROSITE" id="PS51383">
    <property type="entry name" value="YJEF_C_3"/>
    <property type="match status" value="1"/>
</dbReference>
<evidence type="ECO:0000256" key="6">
    <source>
        <dbReference type="ARBA" id="ARBA00022741"/>
    </source>
</evidence>
<evidence type="ECO:0000256" key="18">
    <source>
        <dbReference type="HAMAP-Rule" id="MF_01966"/>
    </source>
</evidence>
<feature type="binding site" evidence="17">
    <location>
        <position position="350"/>
    </location>
    <ligand>
        <name>(6S)-NADPHX</name>
        <dbReference type="ChEBI" id="CHEBI:64076"/>
    </ligand>
</feature>
<dbReference type="InterPro" id="IPR004443">
    <property type="entry name" value="YjeF_N_dom"/>
</dbReference>
<accession>A0A938BPY7</accession>
<dbReference type="GO" id="GO:0052855">
    <property type="term" value="F:ADP-dependent NAD(P)H-hydrate dehydratase activity"/>
    <property type="evidence" value="ECO:0007669"/>
    <property type="project" value="UniProtKB-UniRule"/>
</dbReference>
<dbReference type="InterPro" id="IPR029056">
    <property type="entry name" value="Ribokinase-like"/>
</dbReference>
<keyword evidence="13" id="KW-0511">Multifunctional enzyme</keyword>
<dbReference type="EMBL" id="VGIY01000022">
    <property type="protein sequence ID" value="MBM3316562.1"/>
    <property type="molecule type" value="Genomic_DNA"/>
</dbReference>
<comment type="catalytic activity">
    <reaction evidence="2 18 19">
        <text>(6R)-NADPHX = (6S)-NADPHX</text>
        <dbReference type="Rhea" id="RHEA:32227"/>
        <dbReference type="ChEBI" id="CHEBI:64076"/>
        <dbReference type="ChEBI" id="CHEBI:64077"/>
        <dbReference type="EC" id="5.1.99.6"/>
    </reaction>
</comment>
<keyword evidence="6 17" id="KW-0547">Nucleotide-binding</keyword>